<dbReference type="Pfam" id="PF09578">
    <property type="entry name" value="Spore_YabQ"/>
    <property type="match status" value="1"/>
</dbReference>
<gene>
    <name evidence="2" type="primary">yabQ</name>
    <name evidence="2" type="ORF">ACFQ3N_15970</name>
</gene>
<dbReference type="EMBL" id="JBHTKJ010000051">
    <property type="protein sequence ID" value="MFD1039873.1"/>
    <property type="molecule type" value="Genomic_DNA"/>
</dbReference>
<organism evidence="2 3">
    <name type="scientific">Virgibacillus byunsanensis</name>
    <dbReference type="NCBI Taxonomy" id="570945"/>
    <lineage>
        <taxon>Bacteria</taxon>
        <taxon>Bacillati</taxon>
        <taxon>Bacillota</taxon>
        <taxon>Bacilli</taxon>
        <taxon>Bacillales</taxon>
        <taxon>Bacillaceae</taxon>
        <taxon>Virgibacillus</taxon>
    </lineage>
</organism>
<comment type="caution">
    <text evidence="2">The sequence shown here is derived from an EMBL/GenBank/DDBJ whole genome shotgun (WGS) entry which is preliminary data.</text>
</comment>
<proteinExistence type="predicted"/>
<keyword evidence="1" id="KW-0472">Membrane</keyword>
<dbReference type="NCBIfam" id="TIGR02893">
    <property type="entry name" value="spore_yabQ"/>
    <property type="match status" value="1"/>
</dbReference>
<feature type="transmembrane region" description="Helical" evidence="1">
    <location>
        <begin position="112"/>
        <end position="136"/>
    </location>
</feature>
<dbReference type="RefSeq" id="WP_390363530.1">
    <property type="nucleotide sequence ID" value="NZ_JBHTKJ010000051.1"/>
</dbReference>
<keyword evidence="1" id="KW-1133">Transmembrane helix</keyword>
<sequence>MTLNDQFITMIVMVSGGIYLGMTLDTFRRVSVYWKGNIFLLYFMEICFWFTQTLVLFYVLFLVNAGELRLYVFLACLLGFATYQSLFASWYKQLLEHIINIIAAIYRFLEKMVQYLIIIPIKFIINLLLTCLLFIVHIINAIFFFVVKVIYIPIKWILGLLYRLLPENTKIFLKKIKGFYYKMKNIVKKYLKHMRR</sequence>
<accession>A0ABW3LP45</accession>
<evidence type="ECO:0000256" key="1">
    <source>
        <dbReference type="SAM" id="Phobius"/>
    </source>
</evidence>
<evidence type="ECO:0000313" key="3">
    <source>
        <dbReference type="Proteomes" id="UP001597040"/>
    </source>
</evidence>
<feature type="transmembrane region" description="Helical" evidence="1">
    <location>
        <begin position="142"/>
        <end position="165"/>
    </location>
</feature>
<keyword evidence="3" id="KW-1185">Reference proteome</keyword>
<feature type="transmembrane region" description="Helical" evidence="1">
    <location>
        <begin position="68"/>
        <end position="91"/>
    </location>
</feature>
<keyword evidence="1" id="KW-0812">Transmembrane</keyword>
<dbReference type="Proteomes" id="UP001597040">
    <property type="component" value="Unassembled WGS sequence"/>
</dbReference>
<reference evidence="3" key="1">
    <citation type="journal article" date="2019" name="Int. J. Syst. Evol. Microbiol.">
        <title>The Global Catalogue of Microorganisms (GCM) 10K type strain sequencing project: providing services to taxonomists for standard genome sequencing and annotation.</title>
        <authorList>
            <consortium name="The Broad Institute Genomics Platform"/>
            <consortium name="The Broad Institute Genome Sequencing Center for Infectious Disease"/>
            <person name="Wu L."/>
            <person name="Ma J."/>
        </authorList>
    </citation>
    <scope>NUCLEOTIDE SEQUENCE [LARGE SCALE GENOMIC DNA]</scope>
    <source>
        <strain evidence="3">CCUG 56754</strain>
    </source>
</reference>
<name>A0ABW3LP45_9BACI</name>
<protein>
    <submittedName>
        <fullName evidence="2">Spore cortex biosynthesis protein YabQ</fullName>
    </submittedName>
</protein>
<feature type="transmembrane region" description="Helical" evidence="1">
    <location>
        <begin position="39"/>
        <end position="62"/>
    </location>
</feature>
<dbReference type="InterPro" id="IPR019074">
    <property type="entry name" value="YabQ"/>
</dbReference>
<evidence type="ECO:0000313" key="2">
    <source>
        <dbReference type="EMBL" id="MFD1039873.1"/>
    </source>
</evidence>
<feature type="transmembrane region" description="Helical" evidence="1">
    <location>
        <begin position="6"/>
        <end position="27"/>
    </location>
</feature>